<comment type="cofactor">
    <cofactor evidence="1 6">
        <name>Fe cation</name>
        <dbReference type="ChEBI" id="CHEBI:24875"/>
    </cofactor>
</comment>
<dbReference type="InterPro" id="IPR013819">
    <property type="entry name" value="LipOase_C"/>
</dbReference>
<evidence type="ECO:0000256" key="7">
    <source>
        <dbReference type="SAM" id="MobiDB-lite"/>
    </source>
</evidence>
<dbReference type="PRINTS" id="PR00087">
    <property type="entry name" value="LIPOXYGENASE"/>
</dbReference>
<dbReference type="PROSITE" id="PS51393">
    <property type="entry name" value="LIPOXYGENASE_3"/>
    <property type="match status" value="1"/>
</dbReference>
<keyword evidence="2 6" id="KW-0479">Metal-binding</keyword>
<keyword evidence="4 6" id="KW-0560">Oxidoreductase</keyword>
<evidence type="ECO:0000259" key="8">
    <source>
        <dbReference type="PROSITE" id="PS51393"/>
    </source>
</evidence>
<dbReference type="InterPro" id="IPR000907">
    <property type="entry name" value="LipOase"/>
</dbReference>
<evidence type="ECO:0000256" key="6">
    <source>
        <dbReference type="RuleBase" id="RU003974"/>
    </source>
</evidence>
<reference evidence="9" key="1">
    <citation type="journal article" name="BMC Genomics">
        <title>Long-read sequencing and de novo genome assembly of marine medaka (Oryzias melastigma).</title>
        <authorList>
            <person name="Liang P."/>
            <person name="Saqib H.S.A."/>
            <person name="Ni X."/>
            <person name="Shen Y."/>
        </authorList>
    </citation>
    <scope>NUCLEOTIDE SEQUENCE</scope>
    <source>
        <strain evidence="9">Bigg-433</strain>
    </source>
</reference>
<name>A0A834F9H7_ORYME</name>
<dbReference type="SUPFAM" id="SSF48484">
    <property type="entry name" value="Lipoxigenase"/>
    <property type="match status" value="1"/>
</dbReference>
<organism evidence="9 10">
    <name type="scientific">Oryzias melastigma</name>
    <name type="common">Marine medaka</name>
    <dbReference type="NCBI Taxonomy" id="30732"/>
    <lineage>
        <taxon>Eukaryota</taxon>
        <taxon>Metazoa</taxon>
        <taxon>Chordata</taxon>
        <taxon>Craniata</taxon>
        <taxon>Vertebrata</taxon>
        <taxon>Euteleostomi</taxon>
        <taxon>Actinopterygii</taxon>
        <taxon>Neopterygii</taxon>
        <taxon>Teleostei</taxon>
        <taxon>Neoteleostei</taxon>
        <taxon>Acanthomorphata</taxon>
        <taxon>Ovalentaria</taxon>
        <taxon>Atherinomorphae</taxon>
        <taxon>Beloniformes</taxon>
        <taxon>Adrianichthyidae</taxon>
        <taxon>Oryziinae</taxon>
        <taxon>Oryzias</taxon>
    </lineage>
</organism>
<feature type="non-terminal residue" evidence="9">
    <location>
        <position position="340"/>
    </location>
</feature>
<evidence type="ECO:0000256" key="2">
    <source>
        <dbReference type="ARBA" id="ARBA00022723"/>
    </source>
</evidence>
<dbReference type="GO" id="GO:0016702">
    <property type="term" value="F:oxidoreductase activity, acting on single donors with incorporation of molecular oxygen, incorporation of two atoms of oxygen"/>
    <property type="evidence" value="ECO:0007669"/>
    <property type="project" value="InterPro"/>
</dbReference>
<feature type="region of interest" description="Disordered" evidence="7">
    <location>
        <begin position="280"/>
        <end position="300"/>
    </location>
</feature>
<feature type="domain" description="Lipoxygenase" evidence="8">
    <location>
        <begin position="1"/>
        <end position="340"/>
    </location>
</feature>
<keyword evidence="5 6" id="KW-0408">Iron</keyword>
<evidence type="ECO:0000313" key="10">
    <source>
        <dbReference type="Proteomes" id="UP000646548"/>
    </source>
</evidence>
<dbReference type="Gene3D" id="1.20.245.10">
    <property type="entry name" value="Lipoxygenase-1, Domain 5"/>
    <property type="match status" value="1"/>
</dbReference>
<dbReference type="GO" id="GO:0034440">
    <property type="term" value="P:lipid oxidation"/>
    <property type="evidence" value="ECO:0007669"/>
    <property type="project" value="InterPro"/>
</dbReference>
<evidence type="ECO:0000256" key="5">
    <source>
        <dbReference type="ARBA" id="ARBA00023004"/>
    </source>
</evidence>
<accession>A0A834F9H7</accession>
<evidence type="ECO:0000256" key="1">
    <source>
        <dbReference type="ARBA" id="ARBA00001962"/>
    </source>
</evidence>
<keyword evidence="3 6" id="KW-0223">Dioxygenase</keyword>
<dbReference type="Pfam" id="PF00305">
    <property type="entry name" value="Lipoxygenase"/>
    <property type="match status" value="1"/>
</dbReference>
<comment type="similarity">
    <text evidence="6">Belongs to the lipoxygenase family.</text>
</comment>
<dbReference type="InterPro" id="IPR036226">
    <property type="entry name" value="LipOase_C_sf"/>
</dbReference>
<dbReference type="InterPro" id="IPR020833">
    <property type="entry name" value="LipOase_Fe_BS"/>
</dbReference>
<gene>
    <name evidence="9" type="ORF">FQA47_012825</name>
</gene>
<dbReference type="GO" id="GO:0046872">
    <property type="term" value="F:metal ion binding"/>
    <property type="evidence" value="ECO:0007669"/>
    <property type="project" value="UniProtKB-KW"/>
</dbReference>
<dbReference type="Proteomes" id="UP000646548">
    <property type="component" value="Unassembled WGS sequence"/>
</dbReference>
<dbReference type="PROSITE" id="PS00711">
    <property type="entry name" value="LIPOXYGENASE_1"/>
    <property type="match status" value="1"/>
</dbReference>
<comment type="caution">
    <text evidence="9">The sequence shown here is derived from an EMBL/GenBank/DDBJ whole genome shotgun (WGS) entry which is preliminary data.</text>
</comment>
<protein>
    <submittedName>
        <fullName evidence="9">Arachidonate 8S-lipoxygenase</fullName>
    </submittedName>
</protein>
<sequence>MTLEYEVTVFTEEPYLSWSLYKSLNITLEGTKGKSEVTSYHKFNLSFFGSNEIKFPVKCSSDLGHLVGIKLEAYWSIPFQSPWYHLKQNPGPDNPVFLPSDSENDWLLAKLFVRSADFNLHELNYHLLRTHLLAEVFAVALKRNLPRVHPVHKILIRHTRYTLQINVKARNDLISQDGVFTEFTASGGAGMLTIMEKSLSNLTYQSLCIPDDIEDRGLNDVKNFYYKEDGLKLWNIMHSFVEDTLSYYYGEDSDVKDDEELQNWIKEISEHGSEIDAGFVQSSEKPRTEEQPSTGSTEIPKSLETREELFKFVTMVMFTCSAQHAAVNSGQYDFYGWMPK</sequence>
<dbReference type="PANTHER" id="PTHR11771">
    <property type="entry name" value="LIPOXYGENASE"/>
    <property type="match status" value="1"/>
</dbReference>
<evidence type="ECO:0000256" key="4">
    <source>
        <dbReference type="ARBA" id="ARBA00023002"/>
    </source>
</evidence>
<dbReference type="EMBL" id="WKFB01000346">
    <property type="protein sequence ID" value="KAF6726029.1"/>
    <property type="molecule type" value="Genomic_DNA"/>
</dbReference>
<evidence type="ECO:0000313" key="9">
    <source>
        <dbReference type="EMBL" id="KAF6726029.1"/>
    </source>
</evidence>
<proteinExistence type="inferred from homology"/>
<dbReference type="AlphaFoldDB" id="A0A834F9H7"/>
<evidence type="ECO:0000256" key="3">
    <source>
        <dbReference type="ARBA" id="ARBA00022964"/>
    </source>
</evidence>